<dbReference type="AlphaFoldDB" id="X0TCA7"/>
<comment type="caution">
    <text evidence="1">The sequence shown here is derived from an EMBL/GenBank/DDBJ whole genome shotgun (WGS) entry which is preliminary data.</text>
</comment>
<gene>
    <name evidence="1" type="ORF">S01H1_25597</name>
</gene>
<accession>X0TCA7</accession>
<sequence length="29" mass="3560">EINNKKLSIEKLFQIDWQKKVVFLRVEVD</sequence>
<dbReference type="EMBL" id="BARS01015472">
    <property type="protein sequence ID" value="GAF90849.1"/>
    <property type="molecule type" value="Genomic_DNA"/>
</dbReference>
<name>X0TCA7_9ZZZZ</name>
<reference evidence="1" key="1">
    <citation type="journal article" date="2014" name="Front. Microbiol.">
        <title>High frequency of phylogenetically diverse reductive dehalogenase-homologous genes in deep subseafloor sedimentary metagenomes.</title>
        <authorList>
            <person name="Kawai M."/>
            <person name="Futagami T."/>
            <person name="Toyoda A."/>
            <person name="Takaki Y."/>
            <person name="Nishi S."/>
            <person name="Hori S."/>
            <person name="Arai W."/>
            <person name="Tsubouchi T."/>
            <person name="Morono Y."/>
            <person name="Uchiyama I."/>
            <person name="Ito T."/>
            <person name="Fujiyama A."/>
            <person name="Inagaki F."/>
            <person name="Takami H."/>
        </authorList>
    </citation>
    <scope>NUCLEOTIDE SEQUENCE</scope>
    <source>
        <strain evidence="1">Expedition CK06-06</strain>
    </source>
</reference>
<proteinExistence type="predicted"/>
<organism evidence="1">
    <name type="scientific">marine sediment metagenome</name>
    <dbReference type="NCBI Taxonomy" id="412755"/>
    <lineage>
        <taxon>unclassified sequences</taxon>
        <taxon>metagenomes</taxon>
        <taxon>ecological metagenomes</taxon>
    </lineage>
</organism>
<feature type="non-terminal residue" evidence="1">
    <location>
        <position position="1"/>
    </location>
</feature>
<protein>
    <submittedName>
        <fullName evidence="1">Uncharacterized protein</fullName>
    </submittedName>
</protein>
<evidence type="ECO:0000313" key="1">
    <source>
        <dbReference type="EMBL" id="GAF90849.1"/>
    </source>
</evidence>